<dbReference type="GO" id="GO:0006145">
    <property type="term" value="P:purine nucleobase catabolic process"/>
    <property type="evidence" value="ECO:0007669"/>
    <property type="project" value="TreeGrafter"/>
</dbReference>
<dbReference type="OrthoDB" id="9765462at2"/>
<dbReference type="EMBL" id="FNNC01000005">
    <property type="protein sequence ID" value="SDW81069.1"/>
    <property type="molecule type" value="Genomic_DNA"/>
</dbReference>
<dbReference type="GO" id="GO:0008270">
    <property type="term" value="F:zinc ion binding"/>
    <property type="evidence" value="ECO:0007669"/>
    <property type="project" value="InterPro"/>
</dbReference>
<dbReference type="Pfam" id="PF01979">
    <property type="entry name" value="Amidohydro_1"/>
    <property type="match status" value="1"/>
</dbReference>
<comment type="cofactor">
    <cofactor evidence="1">
        <name>Zn(2+)</name>
        <dbReference type="ChEBI" id="CHEBI:29105"/>
    </cofactor>
</comment>
<dbReference type="GO" id="GO:0005737">
    <property type="term" value="C:cytoplasm"/>
    <property type="evidence" value="ECO:0007669"/>
    <property type="project" value="TreeGrafter"/>
</dbReference>
<dbReference type="InterPro" id="IPR006680">
    <property type="entry name" value="Amidohydro-rel"/>
</dbReference>
<accession>A0A1H2WM41</accession>
<proteinExistence type="predicted"/>
<organism evidence="7 8">
    <name type="scientific">Marinococcus luteus</name>
    <dbReference type="NCBI Taxonomy" id="1122204"/>
    <lineage>
        <taxon>Bacteria</taxon>
        <taxon>Bacillati</taxon>
        <taxon>Bacillota</taxon>
        <taxon>Bacilli</taxon>
        <taxon>Bacillales</taxon>
        <taxon>Bacillaceae</taxon>
        <taxon>Marinococcus</taxon>
    </lineage>
</organism>
<dbReference type="Gene3D" id="3.20.20.140">
    <property type="entry name" value="Metal-dependent hydrolases"/>
    <property type="match status" value="1"/>
</dbReference>
<reference evidence="7 8" key="1">
    <citation type="submission" date="2016-10" db="EMBL/GenBank/DDBJ databases">
        <authorList>
            <person name="de Groot N.N."/>
        </authorList>
    </citation>
    <scope>NUCLEOTIDE SEQUENCE [LARGE SCALE GENOMIC DNA]</scope>
    <source>
        <strain evidence="7 8">DSM 23126</strain>
    </source>
</reference>
<dbReference type="Proteomes" id="UP000199488">
    <property type="component" value="Unassembled WGS sequence"/>
</dbReference>
<dbReference type="InterPro" id="IPR050138">
    <property type="entry name" value="DHOase/Allantoinase_Hydrolase"/>
</dbReference>
<gene>
    <name evidence="7" type="ORF">SAMN05421781_2479</name>
</gene>
<dbReference type="SUPFAM" id="SSF51338">
    <property type="entry name" value="Composite domain of metallo-dependent hydrolases"/>
    <property type="match status" value="1"/>
</dbReference>
<dbReference type="InterPro" id="IPR017593">
    <property type="entry name" value="Allantoinase"/>
</dbReference>
<dbReference type="GO" id="GO:0000256">
    <property type="term" value="P:allantoin catabolic process"/>
    <property type="evidence" value="ECO:0007669"/>
    <property type="project" value="InterPro"/>
</dbReference>
<dbReference type="PANTHER" id="PTHR43668:SF4">
    <property type="entry name" value="ALLANTOINASE"/>
    <property type="match status" value="1"/>
</dbReference>
<protein>
    <submittedName>
        <fullName evidence="7">Allantoinase</fullName>
    </submittedName>
</protein>
<evidence type="ECO:0000259" key="6">
    <source>
        <dbReference type="Pfam" id="PF01979"/>
    </source>
</evidence>
<dbReference type="GO" id="GO:0004038">
    <property type="term" value="F:allantoinase activity"/>
    <property type="evidence" value="ECO:0007669"/>
    <property type="project" value="InterPro"/>
</dbReference>
<dbReference type="PANTHER" id="PTHR43668">
    <property type="entry name" value="ALLANTOINASE"/>
    <property type="match status" value="1"/>
</dbReference>
<dbReference type="AlphaFoldDB" id="A0A1H2WM41"/>
<keyword evidence="3" id="KW-0479">Metal-binding</keyword>
<evidence type="ECO:0000256" key="2">
    <source>
        <dbReference type="ARBA" id="ARBA00011881"/>
    </source>
</evidence>
<dbReference type="RefSeq" id="WP_091615578.1">
    <property type="nucleotide sequence ID" value="NZ_FNNC01000005.1"/>
</dbReference>
<evidence type="ECO:0000256" key="3">
    <source>
        <dbReference type="ARBA" id="ARBA00022723"/>
    </source>
</evidence>
<dbReference type="Gene3D" id="2.30.40.10">
    <property type="entry name" value="Urease, subunit C, domain 1"/>
    <property type="match status" value="1"/>
</dbReference>
<evidence type="ECO:0000313" key="7">
    <source>
        <dbReference type="EMBL" id="SDW81069.1"/>
    </source>
</evidence>
<comment type="subunit">
    <text evidence="2">Homotetramer.</text>
</comment>
<dbReference type="InterPro" id="IPR032466">
    <property type="entry name" value="Metal_Hydrolase"/>
</dbReference>
<dbReference type="STRING" id="1122204.SAMN05421781_2479"/>
<name>A0A1H2WM41_9BACI</name>
<evidence type="ECO:0000256" key="5">
    <source>
        <dbReference type="ARBA" id="ARBA00022833"/>
    </source>
</evidence>
<dbReference type="InterPro" id="IPR011059">
    <property type="entry name" value="Metal-dep_hydrolase_composite"/>
</dbReference>
<keyword evidence="8" id="KW-1185">Reference proteome</keyword>
<keyword evidence="4" id="KW-0378">Hydrolase</keyword>
<feature type="domain" description="Amidohydrolase-related" evidence="6">
    <location>
        <begin position="50"/>
        <end position="393"/>
    </location>
</feature>
<evidence type="ECO:0000313" key="8">
    <source>
        <dbReference type="Proteomes" id="UP000199488"/>
    </source>
</evidence>
<dbReference type="GO" id="GO:0050897">
    <property type="term" value="F:cobalt ion binding"/>
    <property type="evidence" value="ECO:0007669"/>
    <property type="project" value="InterPro"/>
</dbReference>
<dbReference type="SUPFAM" id="SSF51556">
    <property type="entry name" value="Metallo-dependent hydrolases"/>
    <property type="match status" value="1"/>
</dbReference>
<sequence length="444" mass="48484">MYDLLIKNGTVVRPLGTEATTVAVSDGKIAAFGVSDETKAKSVVDADGMLVMPGAVDIHVHFSEPGRDWEGFETGARMLAAGGITTYMDMPLNGIPSTITTENAEEKAALGRQKSVLDFGLWGGLVPGGIEHIPAMAARGIRVFKAFMSPSGNPEFERSDDETLLRGMQVIAEHGGMLGLHAESAPVVSTLSRQLEEQGRTEADDYLASRPVEAELEAVQRALVFAKQTGCPLHFVHISSAEAVEVIQHAKAAGQDVTLETCAHYLMFDHEALRTRGAEAKCAPPLRGTPVQQELVSKWKQGAIDMVTSDHSPCPEELKEGGLWQAWGGISGGPYTLLSVLELTAKHGLPWEQAAAWTAEKPADRFGLRQKGSLEKGKDADFVLVDLHEETAVARQTMHMRHKHSLFEAHRFPHRIHSVWQRGIEIYNGKTDTFTNRQGKWLQE</sequence>
<evidence type="ECO:0000256" key="4">
    <source>
        <dbReference type="ARBA" id="ARBA00022801"/>
    </source>
</evidence>
<dbReference type="NCBIfam" id="TIGR03178">
    <property type="entry name" value="allantoinase"/>
    <property type="match status" value="1"/>
</dbReference>
<keyword evidence="5" id="KW-0862">Zinc</keyword>
<evidence type="ECO:0000256" key="1">
    <source>
        <dbReference type="ARBA" id="ARBA00001947"/>
    </source>
</evidence>